<sequence length="123" mass="14128">MQLLGGYHYIPVSNLQRSAEWYSDHLGFKLVFEDPLYLELRSESGIRIILITNEDNVRSHMTYSNGPQAAYGFIVSNIESTYQQFIEKGIKIGRISNYQGTSFGFHDPDGNIIELWSDYPTNK</sequence>
<evidence type="ECO:0000259" key="1">
    <source>
        <dbReference type="PROSITE" id="PS51819"/>
    </source>
</evidence>
<gene>
    <name evidence="2" type="ORF">QJS35_27520</name>
</gene>
<proteinExistence type="predicted"/>
<feature type="domain" description="VOC" evidence="1">
    <location>
        <begin position="3"/>
        <end position="118"/>
    </location>
</feature>
<dbReference type="InterPro" id="IPR029068">
    <property type="entry name" value="Glyas_Bleomycin-R_OHBP_Dase"/>
</dbReference>
<dbReference type="SUPFAM" id="SSF54593">
    <property type="entry name" value="Glyoxalase/Bleomycin resistance protein/Dihydroxybiphenyl dioxygenase"/>
    <property type="match status" value="1"/>
</dbReference>
<evidence type="ECO:0000313" key="2">
    <source>
        <dbReference type="EMBL" id="MEQ4486135.1"/>
    </source>
</evidence>
<protein>
    <submittedName>
        <fullName evidence="2">VOC family protein</fullName>
    </submittedName>
</protein>
<evidence type="ECO:0000313" key="3">
    <source>
        <dbReference type="Proteomes" id="UP001493487"/>
    </source>
</evidence>
<reference evidence="2 3" key="1">
    <citation type="journal article" date="2023" name="Genome Announc.">
        <title>Pan-Genome Analyses of the Genus Cohnella and Proposal of the Novel Species Cohnella silvisoli sp. nov., Isolated from Forest Soil.</title>
        <authorList>
            <person name="Wang C."/>
            <person name="Mao L."/>
            <person name="Bao G."/>
            <person name="Zhu H."/>
        </authorList>
    </citation>
    <scope>NUCLEOTIDE SEQUENCE [LARGE SCALE GENOMIC DNA]</scope>
    <source>
        <strain evidence="2 3">NL03-T5-1</strain>
    </source>
</reference>
<accession>A0ABV1L197</accession>
<organism evidence="2 3">
    <name type="scientific">Cohnella silvisoli</name>
    <dbReference type="NCBI Taxonomy" id="2873699"/>
    <lineage>
        <taxon>Bacteria</taxon>
        <taxon>Bacillati</taxon>
        <taxon>Bacillota</taxon>
        <taxon>Bacilli</taxon>
        <taxon>Bacillales</taxon>
        <taxon>Paenibacillaceae</taxon>
        <taxon>Cohnella</taxon>
    </lineage>
</organism>
<dbReference type="Gene3D" id="3.10.180.10">
    <property type="entry name" value="2,3-Dihydroxybiphenyl 1,2-Dioxygenase, domain 1"/>
    <property type="match status" value="1"/>
</dbReference>
<dbReference type="RefSeq" id="WP_232189214.1">
    <property type="nucleotide sequence ID" value="NZ_JAIOAP010000018.1"/>
</dbReference>
<dbReference type="InterPro" id="IPR037523">
    <property type="entry name" value="VOC_core"/>
</dbReference>
<comment type="caution">
    <text evidence="2">The sequence shown here is derived from an EMBL/GenBank/DDBJ whole genome shotgun (WGS) entry which is preliminary data.</text>
</comment>
<dbReference type="CDD" id="cd06587">
    <property type="entry name" value="VOC"/>
    <property type="match status" value="1"/>
</dbReference>
<keyword evidence="3" id="KW-1185">Reference proteome</keyword>
<dbReference type="PROSITE" id="PS51819">
    <property type="entry name" value="VOC"/>
    <property type="match status" value="1"/>
</dbReference>
<dbReference type="InterPro" id="IPR004360">
    <property type="entry name" value="Glyas_Fos-R_dOase_dom"/>
</dbReference>
<dbReference type="Pfam" id="PF00903">
    <property type="entry name" value="Glyoxalase"/>
    <property type="match status" value="1"/>
</dbReference>
<dbReference type="EMBL" id="JASKHM010000019">
    <property type="protein sequence ID" value="MEQ4486135.1"/>
    <property type="molecule type" value="Genomic_DNA"/>
</dbReference>
<name>A0ABV1L197_9BACL</name>
<dbReference type="Proteomes" id="UP001493487">
    <property type="component" value="Unassembled WGS sequence"/>
</dbReference>